<dbReference type="EMBL" id="JDST02000043">
    <property type="protein sequence ID" value="KFB76837.1"/>
    <property type="molecule type" value="Genomic_DNA"/>
</dbReference>
<dbReference type="Gene3D" id="2.130.10.10">
    <property type="entry name" value="YVTN repeat-like/Quinoprotein amine dehydrogenase"/>
    <property type="match status" value="1"/>
</dbReference>
<accession>A0A080M6A9</accession>
<evidence type="ECO:0000256" key="1">
    <source>
        <dbReference type="SAM" id="SignalP"/>
    </source>
</evidence>
<keyword evidence="4" id="KW-1185">Reference proteome</keyword>
<feature type="signal peptide" evidence="1">
    <location>
        <begin position="1"/>
        <end position="26"/>
    </location>
</feature>
<feature type="domain" description="Ice-binding protein C-terminal" evidence="2">
    <location>
        <begin position="248"/>
        <end position="269"/>
    </location>
</feature>
<feature type="chain" id="PRO_5001750736" evidence="1">
    <location>
        <begin position="27"/>
        <end position="272"/>
    </location>
</feature>
<dbReference type="AlphaFoldDB" id="A0A080M6A9"/>
<dbReference type="InterPro" id="IPR013424">
    <property type="entry name" value="Ice-binding_C"/>
</dbReference>
<dbReference type="NCBIfam" id="TIGR02595">
    <property type="entry name" value="PEP_CTERM"/>
    <property type="match status" value="1"/>
</dbReference>
<reference evidence="3" key="1">
    <citation type="submission" date="2014-02" db="EMBL/GenBank/DDBJ databases">
        <title>Expanding our view of genomic diversity in Candidatus Accumulibacter clades.</title>
        <authorList>
            <person name="Skennerton C.T."/>
            <person name="Barr J.J."/>
            <person name="Slater F.R."/>
            <person name="Bond P.L."/>
            <person name="Tyson G.W."/>
        </authorList>
    </citation>
    <scope>NUCLEOTIDE SEQUENCE [LARGE SCALE GENOMIC DNA]</scope>
</reference>
<dbReference type="Pfam" id="PF07589">
    <property type="entry name" value="PEP-CTERM"/>
    <property type="match status" value="1"/>
</dbReference>
<dbReference type="Proteomes" id="UP000021315">
    <property type="component" value="Unassembled WGS sequence"/>
</dbReference>
<sequence length="272" mass="27505">MMQKTTKTCVLLAGLAIAWASAPANSAILYGTTGVGSAISTLVKIDPVTGAVTTIGSVGFSVNGLTWDASTNTLYGSARNDVGLLKIDTATGAGSLVAGSFDSPASGCSSRNVLLAASSGGSLFGWCDPSSDDLMSIDKVTGKATVVGESGVGTGLHGLAFDNSDTLYMHNFDGSYYTMNTATGLATFQGSTGLTAHHGDFNPDDNFYYGVAGSGVIDVLDLVGGGGLQGTLSTGLGDLHTLAFVDLPEPGSLSLLALGLLGMGLWQRRKKS</sequence>
<evidence type="ECO:0000313" key="3">
    <source>
        <dbReference type="EMBL" id="KFB76837.1"/>
    </source>
</evidence>
<dbReference type="InterPro" id="IPR015943">
    <property type="entry name" value="WD40/YVTN_repeat-like_dom_sf"/>
</dbReference>
<dbReference type="SUPFAM" id="SSF50969">
    <property type="entry name" value="YVTN repeat-like/Quinoprotein amine dehydrogenase"/>
    <property type="match status" value="1"/>
</dbReference>
<proteinExistence type="predicted"/>
<organism evidence="3 4">
    <name type="scientific">Candidatus Accumulibacter cognatus</name>
    <dbReference type="NCBI Taxonomy" id="2954383"/>
    <lineage>
        <taxon>Bacteria</taxon>
        <taxon>Pseudomonadati</taxon>
        <taxon>Pseudomonadota</taxon>
        <taxon>Betaproteobacteria</taxon>
        <taxon>Candidatus Accumulibacter</taxon>
    </lineage>
</organism>
<gene>
    <name evidence="3" type="ORF">AW06_002053</name>
</gene>
<dbReference type="STRING" id="1453999.AW06_002053"/>
<protein>
    <submittedName>
        <fullName evidence="3">PEP-CTERM motif protein</fullName>
    </submittedName>
</protein>
<comment type="caution">
    <text evidence="3">The sequence shown here is derived from an EMBL/GenBank/DDBJ whole genome shotgun (WGS) entry which is preliminary data.</text>
</comment>
<evidence type="ECO:0000259" key="2">
    <source>
        <dbReference type="Pfam" id="PF07589"/>
    </source>
</evidence>
<keyword evidence="1" id="KW-0732">Signal</keyword>
<dbReference type="InterPro" id="IPR011044">
    <property type="entry name" value="Quino_amine_DH_bsu"/>
</dbReference>
<evidence type="ECO:0000313" key="4">
    <source>
        <dbReference type="Proteomes" id="UP000021315"/>
    </source>
</evidence>
<name>A0A080M6A9_9PROT</name>